<evidence type="ECO:0000313" key="1">
    <source>
        <dbReference type="EMBL" id="OMP02311.1"/>
    </source>
</evidence>
<dbReference type="Proteomes" id="UP000187203">
    <property type="component" value="Unassembled WGS sequence"/>
</dbReference>
<gene>
    <name evidence="1" type="ORF">COLO4_11202</name>
</gene>
<name>A0A1R3K5G0_9ROSI</name>
<dbReference type="OrthoDB" id="777328at2759"/>
<protein>
    <submittedName>
        <fullName evidence="1">Uncharacterized protein</fullName>
    </submittedName>
</protein>
<organism evidence="1 2">
    <name type="scientific">Corchorus olitorius</name>
    <dbReference type="NCBI Taxonomy" id="93759"/>
    <lineage>
        <taxon>Eukaryota</taxon>
        <taxon>Viridiplantae</taxon>
        <taxon>Streptophyta</taxon>
        <taxon>Embryophyta</taxon>
        <taxon>Tracheophyta</taxon>
        <taxon>Spermatophyta</taxon>
        <taxon>Magnoliopsida</taxon>
        <taxon>eudicotyledons</taxon>
        <taxon>Gunneridae</taxon>
        <taxon>Pentapetalae</taxon>
        <taxon>rosids</taxon>
        <taxon>malvids</taxon>
        <taxon>Malvales</taxon>
        <taxon>Malvaceae</taxon>
        <taxon>Grewioideae</taxon>
        <taxon>Apeibeae</taxon>
        <taxon>Corchorus</taxon>
    </lineage>
</organism>
<evidence type="ECO:0000313" key="2">
    <source>
        <dbReference type="Proteomes" id="UP000187203"/>
    </source>
</evidence>
<keyword evidence="2" id="KW-1185">Reference proteome</keyword>
<dbReference type="AlphaFoldDB" id="A0A1R3K5G0"/>
<proteinExistence type="predicted"/>
<dbReference type="EMBL" id="AWUE01014652">
    <property type="protein sequence ID" value="OMP02311.1"/>
    <property type="molecule type" value="Genomic_DNA"/>
</dbReference>
<reference evidence="2" key="1">
    <citation type="submission" date="2013-09" db="EMBL/GenBank/DDBJ databases">
        <title>Corchorus olitorius genome sequencing.</title>
        <authorList>
            <person name="Alam M."/>
            <person name="Haque M.S."/>
            <person name="Islam M.S."/>
            <person name="Emdad E.M."/>
            <person name="Islam M.M."/>
            <person name="Ahmed B."/>
            <person name="Halim A."/>
            <person name="Hossen Q.M.M."/>
            <person name="Hossain M.Z."/>
            <person name="Ahmed R."/>
            <person name="Khan M.M."/>
            <person name="Islam R."/>
            <person name="Rashid M.M."/>
            <person name="Khan S.A."/>
            <person name="Rahman M.S."/>
            <person name="Alam M."/>
            <person name="Yahiya A.S."/>
            <person name="Khan M.S."/>
            <person name="Azam M.S."/>
            <person name="Haque T."/>
            <person name="Lashkar M.Z.H."/>
            <person name="Akhand A.I."/>
            <person name="Morshed G."/>
            <person name="Roy S."/>
            <person name="Uddin K.S."/>
            <person name="Rabeya T."/>
            <person name="Hossain A.S."/>
            <person name="Chowdhury A."/>
            <person name="Snigdha A.R."/>
            <person name="Mortoza M.S."/>
            <person name="Matin S.A."/>
            <person name="Hoque S.M.E."/>
            <person name="Islam M.K."/>
            <person name="Roy D.K."/>
            <person name="Haider R."/>
            <person name="Moosa M.M."/>
            <person name="Elias S.M."/>
            <person name="Hasan A.M."/>
            <person name="Jahan S."/>
            <person name="Shafiuddin M."/>
            <person name="Mahmood N."/>
            <person name="Shommy N.S."/>
        </authorList>
    </citation>
    <scope>NUCLEOTIDE SEQUENCE [LARGE SCALE GENOMIC DNA]</scope>
    <source>
        <strain evidence="2">cv. O-4</strain>
    </source>
</reference>
<sequence>MDTRVCASKSQELTHDVNKNKGFPDYSVKKVLEFSNMQWDSDDRKTPPGAPRLNGVAETFPGAPIRPSKKSSKICEKLEVEALFDMEKGQGIFIIAFALKSEPVTIGAVLSDAPVAINTLGEIPLETVNIEAALHIVPFHGAPEEGVSQPAVVKRPLIILRIVKLMVANVGVRRTTVRMQLDPRAKVILNAQDY</sequence>
<comment type="caution">
    <text evidence="1">The sequence shown here is derived from an EMBL/GenBank/DDBJ whole genome shotgun (WGS) entry which is preliminary data.</text>
</comment>
<accession>A0A1R3K5G0</accession>